<dbReference type="AlphaFoldDB" id="A0A6P2D179"/>
<evidence type="ECO:0008006" key="15">
    <source>
        <dbReference type="Google" id="ProtNLM"/>
    </source>
</evidence>
<name>A0A6P2D179_9BACT</name>
<dbReference type="PANTHER" id="PTHR32248:SF4">
    <property type="entry name" value="RNA POLYMERASE SIGMA-54 FACTOR"/>
    <property type="match status" value="1"/>
</dbReference>
<dbReference type="GO" id="GO:0006352">
    <property type="term" value="P:DNA-templated transcription initiation"/>
    <property type="evidence" value="ECO:0007669"/>
    <property type="project" value="InterPro"/>
</dbReference>
<evidence type="ECO:0000256" key="8">
    <source>
        <dbReference type="ARBA" id="ARBA00023163"/>
    </source>
</evidence>
<dbReference type="Pfam" id="PF00309">
    <property type="entry name" value="Sigma54_AID"/>
    <property type="match status" value="1"/>
</dbReference>
<dbReference type="PROSITE" id="PS00718">
    <property type="entry name" value="SIGMA54_2"/>
    <property type="match status" value="1"/>
</dbReference>
<dbReference type="PANTHER" id="PTHR32248">
    <property type="entry name" value="RNA POLYMERASE SIGMA-54 FACTOR"/>
    <property type="match status" value="1"/>
</dbReference>
<feature type="domain" description="RNA polymerase sigma factor 54 core-binding" evidence="12">
    <location>
        <begin position="205"/>
        <end position="351"/>
    </location>
</feature>
<dbReference type="Gene3D" id="1.10.10.60">
    <property type="entry name" value="Homeodomain-like"/>
    <property type="match status" value="1"/>
</dbReference>
<keyword evidence="7" id="KW-0238">DNA-binding</keyword>
<keyword evidence="14" id="KW-1185">Reference proteome</keyword>
<feature type="coiled-coil region" evidence="9">
    <location>
        <begin position="28"/>
        <end position="55"/>
    </location>
</feature>
<evidence type="ECO:0000256" key="6">
    <source>
        <dbReference type="ARBA" id="ARBA00023082"/>
    </source>
</evidence>
<evidence type="ECO:0000313" key="13">
    <source>
        <dbReference type="EMBL" id="VTR94889.1"/>
    </source>
</evidence>
<evidence type="ECO:0000259" key="11">
    <source>
        <dbReference type="Pfam" id="PF04552"/>
    </source>
</evidence>
<dbReference type="InterPro" id="IPR007046">
    <property type="entry name" value="RNA_pol_sigma_54_core-bd"/>
</dbReference>
<dbReference type="GO" id="GO:0016987">
    <property type="term" value="F:sigma factor activity"/>
    <property type="evidence" value="ECO:0007669"/>
    <property type="project" value="UniProtKB-KW"/>
</dbReference>
<dbReference type="PRINTS" id="PR00045">
    <property type="entry name" value="SIGMA54FCT"/>
</dbReference>
<reference evidence="13 14" key="1">
    <citation type="submission" date="2019-05" db="EMBL/GenBank/DDBJ databases">
        <authorList>
            <consortium name="Science for Life Laboratories"/>
        </authorList>
    </citation>
    <scope>NUCLEOTIDE SEQUENCE [LARGE SCALE GENOMIC DNA]</scope>
    <source>
        <strain evidence="13">Soil9</strain>
    </source>
</reference>
<keyword evidence="4" id="KW-0548">Nucleotidyltransferase</keyword>
<keyword evidence="9" id="KW-0175">Coiled coil</keyword>
<keyword evidence="5" id="KW-0805">Transcription regulation</keyword>
<dbReference type="PIRSF" id="PIRSF000774">
    <property type="entry name" value="RpoN"/>
    <property type="match status" value="1"/>
</dbReference>
<dbReference type="Gene3D" id="1.10.10.1330">
    <property type="entry name" value="RNA polymerase sigma-54 factor, core-binding domain"/>
    <property type="match status" value="1"/>
</dbReference>
<proteinExistence type="inferred from homology"/>
<evidence type="ECO:0000256" key="9">
    <source>
        <dbReference type="SAM" id="Coils"/>
    </source>
</evidence>
<dbReference type="KEGG" id="gms:SOIL9_28250"/>
<dbReference type="GO" id="GO:0001216">
    <property type="term" value="F:DNA-binding transcription activator activity"/>
    <property type="evidence" value="ECO:0007669"/>
    <property type="project" value="InterPro"/>
</dbReference>
<dbReference type="InterPro" id="IPR007634">
    <property type="entry name" value="RNA_pol_sigma_54_DNA-bd"/>
</dbReference>
<evidence type="ECO:0000256" key="1">
    <source>
        <dbReference type="ARBA" id="ARBA00008798"/>
    </source>
</evidence>
<evidence type="ECO:0000256" key="10">
    <source>
        <dbReference type="SAM" id="MobiDB-lite"/>
    </source>
</evidence>
<comment type="similarity">
    <text evidence="1">Belongs to the sigma-54 factor family.</text>
</comment>
<keyword evidence="6" id="KW-0731">Sigma factor</keyword>
<evidence type="ECO:0000256" key="7">
    <source>
        <dbReference type="ARBA" id="ARBA00023125"/>
    </source>
</evidence>
<evidence type="ECO:0000256" key="3">
    <source>
        <dbReference type="ARBA" id="ARBA00022679"/>
    </source>
</evidence>
<accession>A0A6P2D179</accession>
<dbReference type="PROSITE" id="PS50044">
    <property type="entry name" value="SIGMA54_3"/>
    <property type="match status" value="1"/>
</dbReference>
<keyword evidence="2" id="KW-0240">DNA-directed RNA polymerase</keyword>
<dbReference type="GO" id="GO:0003677">
    <property type="term" value="F:DNA binding"/>
    <property type="evidence" value="ECO:0007669"/>
    <property type="project" value="UniProtKB-KW"/>
</dbReference>
<dbReference type="GO" id="GO:0016779">
    <property type="term" value="F:nucleotidyltransferase activity"/>
    <property type="evidence" value="ECO:0007669"/>
    <property type="project" value="UniProtKB-KW"/>
</dbReference>
<feature type="region of interest" description="Disordered" evidence="10">
    <location>
        <begin position="172"/>
        <end position="198"/>
    </location>
</feature>
<evidence type="ECO:0000256" key="5">
    <source>
        <dbReference type="ARBA" id="ARBA00023015"/>
    </source>
</evidence>
<evidence type="ECO:0000256" key="2">
    <source>
        <dbReference type="ARBA" id="ARBA00022478"/>
    </source>
</evidence>
<sequence>MSGLGMRMDIRVRQDLRQVLAPRMIQSMEILQLSITDLQTKIDEALQENPFLELKEKLGEVDEVAPDFNPDAPLKHDETGDLEFNRLEELNRDWDDHFNEEHRGSRASMEEEGDRKLEAMANMPDRAPSLQDYLADQIGELELEEDERRLARHICSFVDRTGYLGARLKVRKGKDREELDEEDKDKPKKKKADDENDEELYSDVFRTVPLSEIASLYDATVTAEDVEDTLVHVVQKLDPPGVAARDLKECLLLQVPPDAPMAEAMRVIIRDHLEDVGANRIPVIQKATRYELATIQDTIAAIQHLDPKPGLKFSDSGTRYVMPDVVVERADDSDYTVRLTDEWVPRIRVSKRIVDLCKRQDLDESVKEELRKKLQSADWLVKAVEQRRNTLLKVTKAIIDHQRAFLDYGPEHIHPLKMQQIADQVKVHVTTVSRAVDDKWVQTPRGVFPLKRFFGGGKANNQTGEDVAYEVMKQKLLELVSNEDKANPLSDEELVTLLKADGYPVARRTVTKYRKMLNIPSSRQRKDWSLSPTTT</sequence>
<feature type="domain" description="RNA polymerase sigma factor 54 DNA-binding" evidence="11">
    <location>
        <begin position="368"/>
        <end position="526"/>
    </location>
</feature>
<keyword evidence="3" id="KW-0808">Transferase</keyword>
<dbReference type="InterPro" id="IPR000394">
    <property type="entry name" value="RNA_pol_sigma_54"/>
</dbReference>
<protein>
    <recommendedName>
        <fullName evidence="15">RNA polymerase sigma-54 factor</fullName>
    </recommendedName>
</protein>
<dbReference type="InterPro" id="IPR038709">
    <property type="entry name" value="RpoN_core-bd_sf"/>
</dbReference>
<dbReference type="Pfam" id="PF04963">
    <property type="entry name" value="Sigma54_CBD"/>
    <property type="match status" value="2"/>
</dbReference>
<evidence type="ECO:0000259" key="12">
    <source>
        <dbReference type="Pfam" id="PF04963"/>
    </source>
</evidence>
<evidence type="ECO:0000313" key="14">
    <source>
        <dbReference type="Proteomes" id="UP000464178"/>
    </source>
</evidence>
<feature type="domain" description="RNA polymerase sigma factor 54 core-binding" evidence="12">
    <location>
        <begin position="121"/>
        <end position="169"/>
    </location>
</feature>
<evidence type="ECO:0000256" key="4">
    <source>
        <dbReference type="ARBA" id="ARBA00022695"/>
    </source>
</evidence>
<keyword evidence="8" id="KW-0804">Transcription</keyword>
<dbReference type="EMBL" id="LR593886">
    <property type="protein sequence ID" value="VTR94889.1"/>
    <property type="molecule type" value="Genomic_DNA"/>
</dbReference>
<dbReference type="NCBIfam" id="TIGR02395">
    <property type="entry name" value="rpoN_sigma"/>
    <property type="match status" value="1"/>
</dbReference>
<dbReference type="Pfam" id="PF04552">
    <property type="entry name" value="Sigma54_DBD"/>
    <property type="match status" value="1"/>
</dbReference>
<dbReference type="GO" id="GO:0000428">
    <property type="term" value="C:DNA-directed RNA polymerase complex"/>
    <property type="evidence" value="ECO:0007669"/>
    <property type="project" value="UniProtKB-KW"/>
</dbReference>
<gene>
    <name evidence="13" type="ORF">SOIL9_28250</name>
</gene>
<organism evidence="13 14">
    <name type="scientific">Gemmata massiliana</name>
    <dbReference type="NCBI Taxonomy" id="1210884"/>
    <lineage>
        <taxon>Bacteria</taxon>
        <taxon>Pseudomonadati</taxon>
        <taxon>Planctomycetota</taxon>
        <taxon>Planctomycetia</taxon>
        <taxon>Gemmatales</taxon>
        <taxon>Gemmataceae</taxon>
        <taxon>Gemmata</taxon>
    </lineage>
</organism>
<dbReference type="Proteomes" id="UP000464178">
    <property type="component" value="Chromosome"/>
</dbReference>